<dbReference type="HOGENOM" id="CLU_000680_26_1_1"/>
<dbReference type="SUPFAM" id="SSF53098">
    <property type="entry name" value="Ribonuclease H-like"/>
    <property type="match status" value="1"/>
</dbReference>
<dbReference type="VEuPathDB" id="FungiDB:TSTA_111920"/>
<proteinExistence type="predicted"/>
<reference evidence="3" key="1">
    <citation type="journal article" date="2015" name="Genome Announc.">
        <title>Genome sequence of the AIDS-associated pathogen Penicillium marneffei (ATCC18224) and its near taxonomic relative Talaromyces stipitatus (ATCC10500).</title>
        <authorList>
            <person name="Nierman W.C."/>
            <person name="Fedorova-Abrams N.D."/>
            <person name="Andrianopoulos A."/>
        </authorList>
    </citation>
    <scope>NUCLEOTIDE SEQUENCE [LARGE SCALE GENOMIC DNA]</scope>
    <source>
        <strain evidence="3">ATCC 10500 / CBS 375.48 / QM 6759 / NRRL 1006</strain>
    </source>
</reference>
<gene>
    <name evidence="2" type="ORF">TSTA_111920</name>
</gene>
<dbReference type="GO" id="GO:0004523">
    <property type="term" value="F:RNA-DNA hybrid ribonuclease activity"/>
    <property type="evidence" value="ECO:0007669"/>
    <property type="project" value="InterPro"/>
</dbReference>
<sequence length="258" mass="28706">MLPSTLAAANFTAFQRTIPSLDIVIFSDGSRLIDGRAGGGYIGIQAHYQFLRSSLSYRHGKEVFNIEVEAALADAQAAIAYPTAQFATNLWICLDNLEVIMHLLSPSTGSSQEVFESFHTLAAAWLLRERLPHTKSGSIQIRWVPGHTKISENKVADLAAKEGAISIPPSPYKSSYASLKRYAKTQSLSAAQTRWQTIAPQTYQDLEITTSPKRPRELQLNRLDLDCIIAARTGYGDFADYYKRFNHDDAYLLCQCRA</sequence>
<dbReference type="CDD" id="cd09276">
    <property type="entry name" value="Rnase_HI_RT_non_LTR"/>
    <property type="match status" value="1"/>
</dbReference>
<feature type="domain" description="RNase H type-1" evidence="1">
    <location>
        <begin position="23"/>
        <end position="164"/>
    </location>
</feature>
<dbReference type="InterPro" id="IPR012337">
    <property type="entry name" value="RNaseH-like_sf"/>
</dbReference>
<evidence type="ECO:0000313" key="3">
    <source>
        <dbReference type="Proteomes" id="UP000001745"/>
    </source>
</evidence>
<dbReference type="PhylomeDB" id="B8M961"/>
<dbReference type="InterPro" id="IPR002156">
    <property type="entry name" value="RNaseH_domain"/>
</dbReference>
<name>B8M961_TALSN</name>
<keyword evidence="3" id="KW-1185">Reference proteome</keyword>
<organism evidence="2 3">
    <name type="scientific">Talaromyces stipitatus (strain ATCC 10500 / CBS 375.48 / QM 6759 / NRRL 1006)</name>
    <name type="common">Penicillium stipitatum</name>
    <dbReference type="NCBI Taxonomy" id="441959"/>
    <lineage>
        <taxon>Eukaryota</taxon>
        <taxon>Fungi</taxon>
        <taxon>Dikarya</taxon>
        <taxon>Ascomycota</taxon>
        <taxon>Pezizomycotina</taxon>
        <taxon>Eurotiomycetes</taxon>
        <taxon>Eurotiomycetidae</taxon>
        <taxon>Eurotiales</taxon>
        <taxon>Trichocomaceae</taxon>
        <taxon>Talaromyces</taxon>
        <taxon>Talaromyces sect. Talaromyces</taxon>
    </lineage>
</organism>
<dbReference type="OMA" id="YIGIQAH"/>
<dbReference type="GO" id="GO:0003676">
    <property type="term" value="F:nucleic acid binding"/>
    <property type="evidence" value="ECO:0007669"/>
    <property type="project" value="InterPro"/>
</dbReference>
<dbReference type="Pfam" id="PF00075">
    <property type="entry name" value="RNase_H"/>
    <property type="match status" value="1"/>
</dbReference>
<evidence type="ECO:0000313" key="2">
    <source>
        <dbReference type="EMBL" id="EED17356.1"/>
    </source>
</evidence>
<evidence type="ECO:0000259" key="1">
    <source>
        <dbReference type="Pfam" id="PF00075"/>
    </source>
</evidence>
<dbReference type="AlphaFoldDB" id="B8M961"/>
<dbReference type="EMBL" id="EQ962655">
    <property type="protein sequence ID" value="EED17356.1"/>
    <property type="molecule type" value="Genomic_DNA"/>
</dbReference>
<protein>
    <recommendedName>
        <fullName evidence="1">RNase H type-1 domain-containing protein</fullName>
    </recommendedName>
</protein>
<dbReference type="Proteomes" id="UP000001745">
    <property type="component" value="Unassembled WGS sequence"/>
</dbReference>
<dbReference type="Gene3D" id="3.30.420.10">
    <property type="entry name" value="Ribonuclease H-like superfamily/Ribonuclease H"/>
    <property type="match status" value="1"/>
</dbReference>
<dbReference type="InParanoid" id="B8M961"/>
<accession>B8M961</accession>
<dbReference type="InterPro" id="IPR036397">
    <property type="entry name" value="RNaseH_sf"/>
</dbReference>
<dbReference type="GeneID" id="8098847"/>
<dbReference type="RefSeq" id="XP_002481348.1">
    <property type="nucleotide sequence ID" value="XM_002481303.1"/>
</dbReference>